<organism evidence="3 4">
    <name type="scientific">Spirochaeta lutea</name>
    <dbReference type="NCBI Taxonomy" id="1480694"/>
    <lineage>
        <taxon>Bacteria</taxon>
        <taxon>Pseudomonadati</taxon>
        <taxon>Spirochaetota</taxon>
        <taxon>Spirochaetia</taxon>
        <taxon>Spirochaetales</taxon>
        <taxon>Spirochaetaceae</taxon>
        <taxon>Spirochaeta</taxon>
    </lineage>
</organism>
<gene>
    <name evidence="3" type="ORF">DC28_12840</name>
</gene>
<accession>A0A098QTC8</accession>
<dbReference type="InterPro" id="IPR001296">
    <property type="entry name" value="Glyco_trans_1"/>
</dbReference>
<feature type="domain" description="Glycosyl transferase family 1" evidence="2">
    <location>
        <begin position="143"/>
        <end position="291"/>
    </location>
</feature>
<proteinExistence type="predicted"/>
<dbReference type="CDD" id="cd03801">
    <property type="entry name" value="GT4_PimA-like"/>
    <property type="match status" value="1"/>
</dbReference>
<name>A0A098QTC8_9SPIO</name>
<dbReference type="Proteomes" id="UP000029692">
    <property type="component" value="Unassembled WGS sequence"/>
</dbReference>
<dbReference type="GO" id="GO:0016757">
    <property type="term" value="F:glycosyltransferase activity"/>
    <property type="evidence" value="ECO:0007669"/>
    <property type="project" value="InterPro"/>
</dbReference>
<comment type="caution">
    <text evidence="3">The sequence shown here is derived from an EMBL/GenBank/DDBJ whole genome shotgun (WGS) entry which is preliminary data.</text>
</comment>
<dbReference type="Pfam" id="PF00534">
    <property type="entry name" value="Glycos_transf_1"/>
    <property type="match status" value="1"/>
</dbReference>
<dbReference type="PANTHER" id="PTHR46401:SF2">
    <property type="entry name" value="GLYCOSYLTRANSFERASE WBBK-RELATED"/>
    <property type="match status" value="1"/>
</dbReference>
<reference evidence="3 4" key="1">
    <citation type="submission" date="2014-05" db="EMBL/GenBank/DDBJ databases">
        <title>De novo Genome Sequence of Spirocheata sp.</title>
        <authorList>
            <person name="Shivani Y."/>
            <person name="Subhash Y."/>
            <person name="Tushar L."/>
            <person name="Sasikala C."/>
            <person name="Ramana C.V."/>
        </authorList>
    </citation>
    <scope>NUCLEOTIDE SEQUENCE [LARGE SCALE GENOMIC DNA]</scope>
    <source>
        <strain evidence="3 4">JC230</strain>
    </source>
</reference>
<evidence type="ECO:0000313" key="4">
    <source>
        <dbReference type="Proteomes" id="UP000029692"/>
    </source>
</evidence>
<dbReference type="AlphaFoldDB" id="A0A098QTC8"/>
<sequence>MVPIDFTKGNFEQGKARVKRLLQVLEVVRDSIRLGTVDIVYLTVSQSLLGNLKDLLIMIFARAPVVLHLHGGGIYETVFRSHKILAEFNKRVYLKKVKKIIILSDSLQSNYPFIERKDYFVSIPNFVSEDLFMPLQGIERKFHTSEKLKVLFLSNLLEEKGYREIVKAFLSLSEHTRESLELHIAGAFENEGSEEWMSDILQKSCGIFYHGIVASESKRELLQGSHIFILPTYYRYEGQPVSILEAYATGNVVITTDQGGIPDVFCAPENGYLVVKKSIQAIQRTLEEIVKSFSIDNTMLLQIAIKNSEYARREFTEEKFSENFFTLIDEIMPVDDHNEVVLKQGPREN</sequence>
<dbReference type="EMBL" id="JNUP01000069">
    <property type="protein sequence ID" value="KGE71130.1"/>
    <property type="molecule type" value="Genomic_DNA"/>
</dbReference>
<protein>
    <recommendedName>
        <fullName evidence="2">Glycosyl transferase family 1 domain-containing protein</fullName>
    </recommendedName>
</protein>
<keyword evidence="1" id="KW-0808">Transferase</keyword>
<evidence type="ECO:0000259" key="2">
    <source>
        <dbReference type="Pfam" id="PF00534"/>
    </source>
</evidence>
<dbReference type="Gene3D" id="3.40.50.2000">
    <property type="entry name" value="Glycogen Phosphorylase B"/>
    <property type="match status" value="2"/>
</dbReference>
<dbReference type="STRING" id="1480694.DC28_12840"/>
<evidence type="ECO:0000313" key="3">
    <source>
        <dbReference type="EMBL" id="KGE71130.1"/>
    </source>
</evidence>
<dbReference type="eggNOG" id="COG0438">
    <property type="taxonomic scope" value="Bacteria"/>
</dbReference>
<dbReference type="PANTHER" id="PTHR46401">
    <property type="entry name" value="GLYCOSYLTRANSFERASE WBBK-RELATED"/>
    <property type="match status" value="1"/>
</dbReference>
<keyword evidence="4" id="KW-1185">Reference proteome</keyword>
<dbReference type="SUPFAM" id="SSF53756">
    <property type="entry name" value="UDP-Glycosyltransferase/glycogen phosphorylase"/>
    <property type="match status" value="1"/>
</dbReference>
<evidence type="ECO:0000256" key="1">
    <source>
        <dbReference type="ARBA" id="ARBA00022679"/>
    </source>
</evidence>